<dbReference type="EMBL" id="VLLC01000002">
    <property type="protein sequence ID" value="TWI76902.1"/>
    <property type="molecule type" value="Genomic_DNA"/>
</dbReference>
<dbReference type="InterPro" id="IPR036291">
    <property type="entry name" value="NAD(P)-bd_dom_sf"/>
</dbReference>
<evidence type="ECO:0000313" key="2">
    <source>
        <dbReference type="EMBL" id="TWI76902.1"/>
    </source>
</evidence>
<dbReference type="Proteomes" id="UP000318307">
    <property type="component" value="Unassembled WGS sequence"/>
</dbReference>
<proteinExistence type="predicted"/>
<name>A0A562S6E9_9BACT</name>
<dbReference type="SUPFAM" id="SSF51735">
    <property type="entry name" value="NAD(P)-binding Rossmann-fold domains"/>
    <property type="match status" value="1"/>
</dbReference>
<gene>
    <name evidence="2" type="ORF">LZ24_00524</name>
</gene>
<dbReference type="PANTHER" id="PTHR43245">
    <property type="entry name" value="BIFUNCTIONAL POLYMYXIN RESISTANCE PROTEIN ARNA"/>
    <property type="match status" value="1"/>
</dbReference>
<dbReference type="InterPro" id="IPR050177">
    <property type="entry name" value="Lipid_A_modif_metabolic_enz"/>
</dbReference>
<dbReference type="Pfam" id="PF01370">
    <property type="entry name" value="Epimerase"/>
    <property type="match status" value="1"/>
</dbReference>
<dbReference type="AlphaFoldDB" id="A0A562S6E9"/>
<organism evidence="2 3">
    <name type="scientific">Desulfobotulus alkaliphilus</name>
    <dbReference type="NCBI Taxonomy" id="622671"/>
    <lineage>
        <taxon>Bacteria</taxon>
        <taxon>Pseudomonadati</taxon>
        <taxon>Thermodesulfobacteriota</taxon>
        <taxon>Desulfobacteria</taxon>
        <taxon>Desulfobacterales</taxon>
        <taxon>Desulfobacteraceae</taxon>
        <taxon>Desulfobotulus</taxon>
    </lineage>
</organism>
<evidence type="ECO:0000259" key="1">
    <source>
        <dbReference type="Pfam" id="PF01370"/>
    </source>
</evidence>
<protein>
    <submittedName>
        <fullName evidence="2">Nucleoside-diphosphate-sugar epimerase</fullName>
    </submittedName>
</protein>
<dbReference type="OrthoDB" id="9804595at2"/>
<reference evidence="2 3" key="1">
    <citation type="submission" date="2019-07" db="EMBL/GenBank/DDBJ databases">
        <title>Genome sequencing of 100 strains of the haloalkaliphilic chemolithoautotrophic sulfur-oxidizing bacterium Thioalkalivibrio.</title>
        <authorList>
            <person name="Muyzer G."/>
        </authorList>
    </citation>
    <scope>NUCLEOTIDE SEQUENCE [LARGE SCALE GENOMIC DNA]</scope>
    <source>
        <strain evidence="2 3">ASO4-4</strain>
    </source>
</reference>
<dbReference type="RefSeq" id="WP_144682017.1">
    <property type="nucleotide sequence ID" value="NZ_VLLC01000002.1"/>
</dbReference>
<dbReference type="CDD" id="cd05232">
    <property type="entry name" value="UDP_G4E_4_SDR_e"/>
    <property type="match status" value="1"/>
</dbReference>
<dbReference type="PANTHER" id="PTHR43245:SF58">
    <property type="entry name" value="BLL5923 PROTEIN"/>
    <property type="match status" value="1"/>
</dbReference>
<accession>A0A562S6E9</accession>
<dbReference type="Gene3D" id="3.40.50.720">
    <property type="entry name" value="NAD(P)-binding Rossmann-like Domain"/>
    <property type="match status" value="1"/>
</dbReference>
<dbReference type="InterPro" id="IPR001509">
    <property type="entry name" value="Epimerase_deHydtase"/>
</dbReference>
<sequence length="312" mass="34313">MIITVTGANGFIGSHLLGVLSASGHRLTAVMRSTGMESCPGDCIRKIIDGLDTHQNWREILKGQDIVIHCAARVHMMQDNAEDPLKAFRQVNVEGTLNLARQAAEAGVRRFVFLSSIKVNGEKTTRFAPFKPDDIPFPQDPYGISKMEAEKGLWEIASATGMELVIIRPVLVYGSGVKGNFRKMALWLEKGLPLPLGSIKNLRSMISLENLTDFISLCAEHPAAANEVFLVSDGEDLSTTDLLRSTGKAMGKTARLIPVPESWLYFCAVLTGKKKMAHRLLGSLRVDIGKNKELLGWTPPLSVEEGLRRCFR</sequence>
<keyword evidence="3" id="KW-1185">Reference proteome</keyword>
<feature type="domain" description="NAD-dependent epimerase/dehydratase" evidence="1">
    <location>
        <begin position="3"/>
        <end position="229"/>
    </location>
</feature>
<evidence type="ECO:0000313" key="3">
    <source>
        <dbReference type="Proteomes" id="UP000318307"/>
    </source>
</evidence>
<comment type="caution">
    <text evidence="2">The sequence shown here is derived from an EMBL/GenBank/DDBJ whole genome shotgun (WGS) entry which is preliminary data.</text>
</comment>